<evidence type="ECO:0000313" key="1">
    <source>
        <dbReference type="EMBL" id="CAG1831711.1"/>
    </source>
</evidence>
<dbReference type="AlphaFoldDB" id="A0A804K747"/>
<gene>
    <name evidence="1" type="ORF">GSMUA_349660.1</name>
</gene>
<dbReference type="Gramene" id="Ma08_t15980.1">
    <property type="protein sequence ID" value="Ma08_p15980.1"/>
    <property type="gene ID" value="Ma08_g15980"/>
</dbReference>
<proteinExistence type="predicted"/>
<dbReference type="Proteomes" id="UP000012960">
    <property type="component" value="Unplaced"/>
</dbReference>
<sequence length="129" mass="15044">MSLMSKRKFKYVNGVAKAPTLEDASYKTWEIKNMMIFQIKRQIQKMKQGTSSVTDYYNNLRGLLAELDIYQILEMESAADTKRLRNLLEMERLNVKNAFFNGELEEEVYMNLPPSFEGTLAFDRSPQAE</sequence>
<protein>
    <submittedName>
        <fullName evidence="1">(wild Malaysian banana) hypothetical protein</fullName>
    </submittedName>
</protein>
<accession>A0A804K747</accession>
<dbReference type="InParanoid" id="A0A804K747"/>
<reference evidence="2" key="2">
    <citation type="submission" date="2021-05" db="UniProtKB">
        <authorList>
            <consortium name="EnsemblPlants"/>
        </authorList>
    </citation>
    <scope>IDENTIFICATION</scope>
    <source>
        <strain evidence="2">subsp. malaccensis</strain>
    </source>
</reference>
<reference evidence="1" key="1">
    <citation type="submission" date="2021-03" db="EMBL/GenBank/DDBJ databases">
        <authorList>
            <consortium name="Genoscope - CEA"/>
            <person name="William W."/>
        </authorList>
    </citation>
    <scope>NUCLEOTIDE SEQUENCE</scope>
    <source>
        <strain evidence="1">Doubled-haploid Pahang</strain>
    </source>
</reference>
<keyword evidence="3" id="KW-1185">Reference proteome</keyword>
<organism evidence="2 3">
    <name type="scientific">Musa acuminata subsp. malaccensis</name>
    <name type="common">Wild banana</name>
    <name type="synonym">Musa malaccensis</name>
    <dbReference type="NCBI Taxonomy" id="214687"/>
    <lineage>
        <taxon>Eukaryota</taxon>
        <taxon>Viridiplantae</taxon>
        <taxon>Streptophyta</taxon>
        <taxon>Embryophyta</taxon>
        <taxon>Tracheophyta</taxon>
        <taxon>Spermatophyta</taxon>
        <taxon>Magnoliopsida</taxon>
        <taxon>Liliopsida</taxon>
        <taxon>Zingiberales</taxon>
        <taxon>Musaceae</taxon>
        <taxon>Musa</taxon>
    </lineage>
</organism>
<evidence type="ECO:0000313" key="2">
    <source>
        <dbReference type="EnsemblPlants" id="Ma08_p15980.1"/>
    </source>
</evidence>
<name>A0A804K747_MUSAM</name>
<evidence type="ECO:0000313" key="3">
    <source>
        <dbReference type="Proteomes" id="UP000012960"/>
    </source>
</evidence>
<dbReference type="EMBL" id="HG996472">
    <property type="protein sequence ID" value="CAG1831711.1"/>
    <property type="molecule type" value="Genomic_DNA"/>
</dbReference>
<dbReference type="EnsemblPlants" id="Ma08_t15980.1">
    <property type="protein sequence ID" value="Ma08_p15980.1"/>
    <property type="gene ID" value="Ma08_g15980"/>
</dbReference>